<gene>
    <name evidence="4" type="primary">aat</name>
    <name evidence="5" type="ORF">D1222_10255</name>
</gene>
<dbReference type="Gene3D" id="3.40.630.70">
    <property type="entry name" value="Leucyl/phenylalanyl-tRNA-protein transferase, C-terminal domain"/>
    <property type="match status" value="1"/>
</dbReference>
<organism evidence="5 6">
    <name type="scientific">Henriciella algicola</name>
    <dbReference type="NCBI Taxonomy" id="1608422"/>
    <lineage>
        <taxon>Bacteria</taxon>
        <taxon>Pseudomonadati</taxon>
        <taxon>Pseudomonadota</taxon>
        <taxon>Alphaproteobacteria</taxon>
        <taxon>Hyphomonadales</taxon>
        <taxon>Hyphomonadaceae</taxon>
        <taxon>Henriciella</taxon>
    </lineage>
</organism>
<dbReference type="FunFam" id="3.40.630.70:FF:000001">
    <property type="entry name" value="Leucyl/phenylalanyl-tRNA--protein transferase"/>
    <property type="match status" value="1"/>
</dbReference>
<protein>
    <recommendedName>
        <fullName evidence="4">Leucyl/phenylalanyl-tRNA--protein transferase</fullName>
        <ecNumber evidence="4">2.3.2.6</ecNumber>
    </recommendedName>
    <alternativeName>
        <fullName evidence="4">L/F-transferase</fullName>
    </alternativeName>
    <alternativeName>
        <fullName evidence="4">Leucyltransferase</fullName>
    </alternativeName>
    <alternativeName>
        <fullName evidence="4">Phenyalanyltransferase</fullName>
    </alternativeName>
</protein>
<comment type="similarity">
    <text evidence="4">Belongs to the L/F-transferase family.</text>
</comment>
<dbReference type="EMBL" id="QWGA01000007">
    <property type="protein sequence ID" value="RIJ28756.1"/>
    <property type="molecule type" value="Genomic_DNA"/>
</dbReference>
<keyword evidence="2 4" id="KW-0808">Transferase</keyword>
<dbReference type="HAMAP" id="MF_00688">
    <property type="entry name" value="Leu_Phe_trans"/>
    <property type="match status" value="1"/>
</dbReference>
<dbReference type="GO" id="GO:0008914">
    <property type="term" value="F:leucyl-tRNA--protein transferase activity"/>
    <property type="evidence" value="ECO:0007669"/>
    <property type="project" value="UniProtKB-UniRule"/>
</dbReference>
<dbReference type="PANTHER" id="PTHR30098">
    <property type="entry name" value="LEUCYL/PHENYLALANYL-TRNA--PROTEIN TRANSFERASE"/>
    <property type="match status" value="1"/>
</dbReference>
<dbReference type="Proteomes" id="UP000265845">
    <property type="component" value="Unassembled WGS sequence"/>
</dbReference>
<evidence type="ECO:0000256" key="4">
    <source>
        <dbReference type="HAMAP-Rule" id="MF_00688"/>
    </source>
</evidence>
<evidence type="ECO:0000256" key="2">
    <source>
        <dbReference type="ARBA" id="ARBA00022679"/>
    </source>
</evidence>
<comment type="caution">
    <text evidence="5">The sequence shown here is derived from an EMBL/GenBank/DDBJ whole genome shotgun (WGS) entry which is preliminary data.</text>
</comment>
<dbReference type="InterPro" id="IPR042203">
    <property type="entry name" value="Leu/Phe-tRNA_Trfase_C"/>
</dbReference>
<sequence length="222" mass="24868">MSDRFNADMLLDCYRQGVFPMADSREDMNLFLISPEIRGVLPLDGFHVPRRLRKTVRKDPYRVTIDQAFSRVMEGCAEDTPDRPTTWINVPIQNLYSSLHKRGYAHSVECWDEDGELVGGLYGVSLGAAFFGESMFSRATDASKIALVHLVARLIAGGYELLDAQFHNPHLEQFGLIEMKKADFMARLQSALSHEGDFYSSGTTGEDRLSGEGCLHLITQTS</sequence>
<dbReference type="EC" id="2.3.2.6" evidence="4"/>
<keyword evidence="1 4" id="KW-0963">Cytoplasm</keyword>
<comment type="catalytic activity">
    <reaction evidence="4">
        <text>N-terminal L-arginyl-[protein] + L-leucyl-tRNA(Leu) = N-terminal L-leucyl-L-arginyl-[protein] + tRNA(Leu) + H(+)</text>
        <dbReference type="Rhea" id="RHEA:50416"/>
        <dbReference type="Rhea" id="RHEA-COMP:9613"/>
        <dbReference type="Rhea" id="RHEA-COMP:9622"/>
        <dbReference type="Rhea" id="RHEA-COMP:12672"/>
        <dbReference type="Rhea" id="RHEA-COMP:12673"/>
        <dbReference type="ChEBI" id="CHEBI:15378"/>
        <dbReference type="ChEBI" id="CHEBI:64719"/>
        <dbReference type="ChEBI" id="CHEBI:78442"/>
        <dbReference type="ChEBI" id="CHEBI:78494"/>
        <dbReference type="ChEBI" id="CHEBI:133044"/>
        <dbReference type="EC" id="2.3.2.6"/>
    </reaction>
</comment>
<dbReference type="PANTHER" id="PTHR30098:SF2">
    <property type="entry name" value="LEUCYL_PHENYLALANYL-TRNA--PROTEIN TRANSFERASE"/>
    <property type="match status" value="1"/>
</dbReference>
<dbReference type="InterPro" id="IPR016181">
    <property type="entry name" value="Acyl_CoA_acyltransferase"/>
</dbReference>
<evidence type="ECO:0000313" key="6">
    <source>
        <dbReference type="Proteomes" id="UP000265845"/>
    </source>
</evidence>
<evidence type="ECO:0000313" key="5">
    <source>
        <dbReference type="EMBL" id="RIJ28756.1"/>
    </source>
</evidence>
<proteinExistence type="inferred from homology"/>
<dbReference type="SUPFAM" id="SSF55729">
    <property type="entry name" value="Acyl-CoA N-acyltransferases (Nat)"/>
    <property type="match status" value="1"/>
</dbReference>
<keyword evidence="3 4" id="KW-0012">Acyltransferase</keyword>
<keyword evidence="6" id="KW-1185">Reference proteome</keyword>
<dbReference type="Pfam" id="PF03588">
    <property type="entry name" value="Leu_Phe_trans"/>
    <property type="match status" value="1"/>
</dbReference>
<evidence type="ECO:0000256" key="1">
    <source>
        <dbReference type="ARBA" id="ARBA00022490"/>
    </source>
</evidence>
<dbReference type="RefSeq" id="WP_119454178.1">
    <property type="nucleotide sequence ID" value="NZ_QWGA01000007.1"/>
</dbReference>
<evidence type="ECO:0000256" key="3">
    <source>
        <dbReference type="ARBA" id="ARBA00023315"/>
    </source>
</evidence>
<dbReference type="OrthoDB" id="9790282at2"/>
<accession>A0A399RB34</accession>
<reference evidence="5 6" key="1">
    <citation type="submission" date="2018-08" db="EMBL/GenBank/DDBJ databases">
        <title>Henriciella mobilis sp. nov., isolated from seawater.</title>
        <authorList>
            <person name="Cheng H."/>
            <person name="Wu Y.-H."/>
            <person name="Xu X.-W."/>
            <person name="Guo L.-L."/>
        </authorList>
    </citation>
    <scope>NUCLEOTIDE SEQUENCE [LARGE SCALE GENOMIC DNA]</scope>
    <source>
        <strain evidence="5 6">CCUG67844</strain>
    </source>
</reference>
<dbReference type="GO" id="GO:0030163">
    <property type="term" value="P:protein catabolic process"/>
    <property type="evidence" value="ECO:0007669"/>
    <property type="project" value="UniProtKB-UniRule"/>
</dbReference>
<name>A0A399RB34_9PROT</name>
<dbReference type="GO" id="GO:0005737">
    <property type="term" value="C:cytoplasm"/>
    <property type="evidence" value="ECO:0007669"/>
    <property type="project" value="UniProtKB-SubCell"/>
</dbReference>
<comment type="function">
    <text evidence="4">Functions in the N-end rule pathway of protein degradation where it conjugates Leu, Phe and, less efficiently, Met from aminoacyl-tRNAs to the N-termini of proteins containing an N-terminal arginine or lysine.</text>
</comment>
<comment type="catalytic activity">
    <reaction evidence="4">
        <text>N-terminal L-lysyl-[protein] + L-leucyl-tRNA(Leu) = N-terminal L-leucyl-L-lysyl-[protein] + tRNA(Leu) + H(+)</text>
        <dbReference type="Rhea" id="RHEA:12340"/>
        <dbReference type="Rhea" id="RHEA-COMP:9613"/>
        <dbReference type="Rhea" id="RHEA-COMP:9622"/>
        <dbReference type="Rhea" id="RHEA-COMP:12670"/>
        <dbReference type="Rhea" id="RHEA-COMP:12671"/>
        <dbReference type="ChEBI" id="CHEBI:15378"/>
        <dbReference type="ChEBI" id="CHEBI:65249"/>
        <dbReference type="ChEBI" id="CHEBI:78442"/>
        <dbReference type="ChEBI" id="CHEBI:78494"/>
        <dbReference type="ChEBI" id="CHEBI:133043"/>
        <dbReference type="EC" id="2.3.2.6"/>
    </reaction>
</comment>
<dbReference type="NCBIfam" id="TIGR00667">
    <property type="entry name" value="aat"/>
    <property type="match status" value="1"/>
</dbReference>
<dbReference type="InterPro" id="IPR004616">
    <property type="entry name" value="Leu/Phe-tRNA_Trfase"/>
</dbReference>
<comment type="catalytic activity">
    <reaction evidence="4">
        <text>L-phenylalanyl-tRNA(Phe) + an N-terminal L-alpha-aminoacyl-[protein] = an N-terminal L-phenylalanyl-L-alpha-aminoacyl-[protein] + tRNA(Phe)</text>
        <dbReference type="Rhea" id="RHEA:43632"/>
        <dbReference type="Rhea" id="RHEA-COMP:9668"/>
        <dbReference type="Rhea" id="RHEA-COMP:9699"/>
        <dbReference type="Rhea" id="RHEA-COMP:10636"/>
        <dbReference type="Rhea" id="RHEA-COMP:10637"/>
        <dbReference type="ChEBI" id="CHEBI:78442"/>
        <dbReference type="ChEBI" id="CHEBI:78531"/>
        <dbReference type="ChEBI" id="CHEBI:78597"/>
        <dbReference type="ChEBI" id="CHEBI:83561"/>
        <dbReference type="EC" id="2.3.2.6"/>
    </reaction>
</comment>
<comment type="subcellular location">
    <subcellularLocation>
        <location evidence="4">Cytoplasm</location>
    </subcellularLocation>
</comment>
<dbReference type="AlphaFoldDB" id="A0A399RB34"/>